<evidence type="ECO:0000256" key="12">
    <source>
        <dbReference type="ARBA" id="ARBA00041392"/>
    </source>
</evidence>
<sequence length="328" mass="40138">MEEINLLENSDLQTKEFSDDFQNEGVCKFLFKPDHYALFCKLKELVDNESSDLDYIDISTQVIDLNPQHYTAWYFRRKIIRVNYFENETENKMEFLREELRFVRGICERTPKCYQSWWHMRIIREWLGFDIEELKFINKQLKSDAKNMYVWNHRTWFIRKYNSIDSDLFLKELDFVSKIITEDCRNNSAWCYRNFIFTNLKKMNRLKESDFLEEVDYIVNWLIFAPHNDSIWNYIISFFSKIMVNENFNKETLIKNLSFEQVPKNFKDAIEEIYVNHYDSCYQVVYIKACMAYEEGDKDFVLKAFQLLQGVDPIRRFYWKWRAKNLKI</sequence>
<proteinExistence type="inferred from homology"/>
<keyword evidence="5" id="KW-0637">Prenyltransferase</keyword>
<dbReference type="GO" id="GO:0005525">
    <property type="term" value="F:GTP binding"/>
    <property type="evidence" value="ECO:0007669"/>
    <property type="project" value="UniProtKB-KW"/>
</dbReference>
<comment type="similarity">
    <text evidence="16">Belongs to the TRAFAC class dynamin-like GTPase superfamily. GB1/RHD3 GTPase family.</text>
</comment>
<dbReference type="GO" id="GO:0004662">
    <property type="term" value="F:CAAX-protein geranylgeranyltransferase activity"/>
    <property type="evidence" value="ECO:0007669"/>
    <property type="project" value="UniProtKB-EC"/>
</dbReference>
<dbReference type="GO" id="GO:0005953">
    <property type="term" value="C:CAAX-protein geranylgeranyltransferase complex"/>
    <property type="evidence" value="ECO:0007669"/>
    <property type="project" value="TreeGrafter"/>
</dbReference>
<dbReference type="OrthoDB" id="272289at2759"/>
<keyword evidence="19" id="KW-1185">Reference proteome</keyword>
<evidence type="ECO:0000256" key="4">
    <source>
        <dbReference type="ARBA" id="ARBA00012702"/>
    </source>
</evidence>
<evidence type="ECO:0000256" key="1">
    <source>
        <dbReference type="ARBA" id="ARBA00001946"/>
    </source>
</evidence>
<dbReference type="Pfam" id="PF01239">
    <property type="entry name" value="PPTA"/>
    <property type="match status" value="4"/>
</dbReference>
<dbReference type="SUPFAM" id="SSF48439">
    <property type="entry name" value="Protein prenylyltransferase"/>
    <property type="match status" value="1"/>
</dbReference>
<dbReference type="GeneID" id="39979167"/>
<comment type="cofactor">
    <cofactor evidence="1">
        <name>Mg(2+)</name>
        <dbReference type="ChEBI" id="CHEBI:18420"/>
    </cofactor>
</comment>
<evidence type="ECO:0000256" key="3">
    <source>
        <dbReference type="ARBA" id="ARBA00012700"/>
    </source>
</evidence>
<feature type="domain" description="GB1/RHD3-type G" evidence="17">
    <location>
        <begin position="1"/>
        <end position="35"/>
    </location>
</feature>
<evidence type="ECO:0000256" key="14">
    <source>
        <dbReference type="ARBA" id="ARBA00043086"/>
    </source>
</evidence>
<dbReference type="AlphaFoldDB" id="A0A1J4MG12"/>
<keyword evidence="10" id="KW-0342">GTP-binding</keyword>
<evidence type="ECO:0000256" key="8">
    <source>
        <dbReference type="ARBA" id="ARBA00022741"/>
    </source>
</evidence>
<gene>
    <name evidence="18" type="ORF">cubi_02376</name>
</gene>
<dbReference type="PANTHER" id="PTHR11129">
    <property type="entry name" value="PROTEIN FARNESYLTRANSFERASE ALPHA SUBUNIT/RAB GERANYLGERANYL TRANSFERASE ALPHA SUBUNIT"/>
    <property type="match status" value="1"/>
</dbReference>
<dbReference type="InterPro" id="IPR002088">
    <property type="entry name" value="Prenyl_trans_a"/>
</dbReference>
<dbReference type="VEuPathDB" id="CryptoDB:cubi_02376"/>
<dbReference type="EMBL" id="LRBP01000017">
    <property type="protein sequence ID" value="OII73145.1"/>
    <property type="molecule type" value="Genomic_DNA"/>
</dbReference>
<evidence type="ECO:0000259" key="17">
    <source>
        <dbReference type="PROSITE" id="PS51715"/>
    </source>
</evidence>
<evidence type="ECO:0000256" key="10">
    <source>
        <dbReference type="ARBA" id="ARBA00023134"/>
    </source>
</evidence>
<evidence type="ECO:0000256" key="6">
    <source>
        <dbReference type="ARBA" id="ARBA00022679"/>
    </source>
</evidence>
<evidence type="ECO:0000256" key="15">
    <source>
        <dbReference type="ARBA" id="ARBA00043219"/>
    </source>
</evidence>
<keyword evidence="7" id="KW-0677">Repeat</keyword>
<accession>A0A1J4MG12</accession>
<dbReference type="Proteomes" id="UP000186176">
    <property type="component" value="Unassembled WGS sequence"/>
</dbReference>
<dbReference type="GO" id="GO:0005965">
    <property type="term" value="C:protein farnesyltransferase complex"/>
    <property type="evidence" value="ECO:0007669"/>
    <property type="project" value="TreeGrafter"/>
</dbReference>
<evidence type="ECO:0000256" key="11">
    <source>
        <dbReference type="ARBA" id="ARBA00040965"/>
    </source>
</evidence>
<dbReference type="PROSITE" id="PS51147">
    <property type="entry name" value="PFTA"/>
    <property type="match status" value="2"/>
</dbReference>
<organism evidence="18 19">
    <name type="scientific">Cryptosporidium ubiquitum</name>
    <dbReference type="NCBI Taxonomy" id="857276"/>
    <lineage>
        <taxon>Eukaryota</taxon>
        <taxon>Sar</taxon>
        <taxon>Alveolata</taxon>
        <taxon>Apicomplexa</taxon>
        <taxon>Conoidasida</taxon>
        <taxon>Coccidia</taxon>
        <taxon>Eucoccidiorida</taxon>
        <taxon>Eimeriorina</taxon>
        <taxon>Cryptosporidiidae</taxon>
        <taxon>Cryptosporidium</taxon>
    </lineage>
</organism>
<comment type="caution">
    <text evidence="18">The sequence shown here is derived from an EMBL/GenBank/DDBJ whole genome shotgun (WGS) entry which is preliminary data.</text>
</comment>
<comment type="similarity">
    <text evidence="2">Belongs to the protein prenyltransferase subunit alpha family.</text>
</comment>
<evidence type="ECO:0000313" key="19">
    <source>
        <dbReference type="Proteomes" id="UP000186176"/>
    </source>
</evidence>
<evidence type="ECO:0000256" key="16">
    <source>
        <dbReference type="PROSITE-ProRule" id="PRU01052"/>
    </source>
</evidence>
<keyword evidence="9" id="KW-0460">Magnesium</keyword>
<name>A0A1J4MG12_9CRYT</name>
<evidence type="ECO:0000313" key="18">
    <source>
        <dbReference type="EMBL" id="OII73145.1"/>
    </source>
</evidence>
<dbReference type="GO" id="GO:0004660">
    <property type="term" value="F:protein farnesyltransferase activity"/>
    <property type="evidence" value="ECO:0007669"/>
    <property type="project" value="UniProtKB-EC"/>
</dbReference>
<dbReference type="EC" id="2.5.1.59" evidence="3"/>
<evidence type="ECO:0000256" key="2">
    <source>
        <dbReference type="ARBA" id="ARBA00006734"/>
    </source>
</evidence>
<evidence type="ECO:0000256" key="5">
    <source>
        <dbReference type="ARBA" id="ARBA00022602"/>
    </source>
</evidence>
<evidence type="ECO:0000256" key="13">
    <source>
        <dbReference type="ARBA" id="ARBA00042436"/>
    </source>
</evidence>
<dbReference type="PROSITE" id="PS51715">
    <property type="entry name" value="G_GB1_RHD3"/>
    <property type="match status" value="1"/>
</dbReference>
<protein>
    <recommendedName>
        <fullName evidence="11">Protein farnesyltransferase/geranylgeranyltransferase type-1 subunit alpha</fullName>
        <ecNumber evidence="4">2.5.1.58</ecNumber>
        <ecNumber evidence="3">2.5.1.59</ecNumber>
    </recommendedName>
    <alternativeName>
        <fullName evidence="14">CAAX farnesyltransferase subunit alpha</fullName>
    </alternativeName>
    <alternativeName>
        <fullName evidence="13">FTase-alpha</fullName>
    </alternativeName>
    <alternativeName>
        <fullName evidence="12">Ras proteins prenyltransferase subunit alpha</fullName>
    </alternativeName>
    <alternativeName>
        <fullName evidence="15">Type I protein geranyl-geranyltransferase subunit alpha</fullName>
    </alternativeName>
</protein>
<dbReference type="EC" id="2.5.1.58" evidence="4"/>
<evidence type="ECO:0000256" key="7">
    <source>
        <dbReference type="ARBA" id="ARBA00022737"/>
    </source>
</evidence>
<keyword evidence="6 18" id="KW-0808">Transferase</keyword>
<dbReference type="RefSeq" id="XP_028874509.1">
    <property type="nucleotide sequence ID" value="XM_029019388.1"/>
</dbReference>
<dbReference type="PANTHER" id="PTHR11129:SF1">
    <property type="entry name" value="PROTEIN FARNESYLTRANSFERASE_GERANYLGERANYLTRANSFERASE TYPE-1 SUBUNIT ALPHA"/>
    <property type="match status" value="1"/>
</dbReference>
<keyword evidence="8" id="KW-0547">Nucleotide-binding</keyword>
<evidence type="ECO:0000256" key="9">
    <source>
        <dbReference type="ARBA" id="ARBA00022842"/>
    </source>
</evidence>
<dbReference type="Gene3D" id="1.25.40.120">
    <property type="entry name" value="Protein prenylyltransferase"/>
    <property type="match status" value="1"/>
</dbReference>
<dbReference type="InterPro" id="IPR030386">
    <property type="entry name" value="G_GB1_RHD3_dom"/>
</dbReference>
<reference evidence="18 19" key="1">
    <citation type="submission" date="2016-10" db="EMBL/GenBank/DDBJ databases">
        <title>Reductive evolution of mitochondrial metabolism and differential evolution of invasion-related proteins in Cryptosporidium.</title>
        <authorList>
            <person name="Liu S."/>
            <person name="Roellig D.M."/>
            <person name="Guo Y."/>
            <person name="Li N."/>
            <person name="Frace M.A."/>
            <person name="Tang K."/>
            <person name="Zhang L."/>
            <person name="Feng Y."/>
            <person name="Xiao L."/>
        </authorList>
    </citation>
    <scope>NUCLEOTIDE SEQUENCE [LARGE SCALE GENOMIC DNA]</scope>
    <source>
        <strain evidence="18">39726</strain>
    </source>
</reference>